<dbReference type="Gene3D" id="3.30.565.10">
    <property type="entry name" value="Histidine kinase-like ATPase, C-terminal domain"/>
    <property type="match status" value="1"/>
</dbReference>
<sequence length="368" mass="41538">MITFKNDQISFKAEQHEASSINNRSLHIIKTDLQGHFTYLNRLFCETTGILESNYIGKHYLELVLTEDRALCSKVFEECLKDPERVHTARLGKHTPLGIAYTQWEFISLVDEMGNLKEVLCMGHDVTSLILRQETLENLVANTSRQNERLTEFTYIVSHNIRSHVANLSGIIDGIDQNDREDVSYSLELLKLSINALDSTIHYLNDIITIQAEKSLPLEKINLLREATKVCKLLQLPLAEAGAELRMQISETVILLTNPAYLESILLNLLTNALKYRDPARQLVIEMSLVIEGDCQVLRVKDNGLGIDLRRHGDRLFKMFGKFHGNDDARGVGLFIVKTQVEALGGEITVESEPGKGSIFNVCFKIGE</sequence>
<comment type="caution">
    <text evidence="8">The sequence shown here is derived from an EMBL/GenBank/DDBJ whole genome shotgun (WGS) entry which is preliminary data.</text>
</comment>
<dbReference type="InterPro" id="IPR036890">
    <property type="entry name" value="HATPase_C_sf"/>
</dbReference>
<reference evidence="8 9" key="1">
    <citation type="submission" date="2019-07" db="EMBL/GenBank/DDBJ databases">
        <authorList>
            <person name="Huq M.A."/>
        </authorList>
    </citation>
    <scope>NUCLEOTIDE SEQUENCE [LARGE SCALE GENOMIC DNA]</scope>
    <source>
        <strain evidence="8 9">MAH-19</strain>
    </source>
</reference>
<dbReference type="EMBL" id="VLPK01000001">
    <property type="protein sequence ID" value="TSJ44461.1"/>
    <property type="molecule type" value="Genomic_DNA"/>
</dbReference>
<dbReference type="SUPFAM" id="SSF55785">
    <property type="entry name" value="PYP-like sensor domain (PAS domain)"/>
    <property type="match status" value="1"/>
</dbReference>
<dbReference type="InterPro" id="IPR004358">
    <property type="entry name" value="Sig_transdc_His_kin-like_C"/>
</dbReference>
<feature type="domain" description="PAS" evidence="7">
    <location>
        <begin position="13"/>
        <end position="83"/>
    </location>
</feature>
<evidence type="ECO:0000313" key="9">
    <source>
        <dbReference type="Proteomes" id="UP000318733"/>
    </source>
</evidence>
<dbReference type="InterPro" id="IPR003594">
    <property type="entry name" value="HATPase_dom"/>
</dbReference>
<proteinExistence type="predicted"/>
<evidence type="ECO:0000256" key="2">
    <source>
        <dbReference type="ARBA" id="ARBA00012438"/>
    </source>
</evidence>
<dbReference type="SMART" id="SM00387">
    <property type="entry name" value="HATPase_c"/>
    <property type="match status" value="1"/>
</dbReference>
<dbReference type="Gene3D" id="3.30.450.20">
    <property type="entry name" value="PAS domain"/>
    <property type="match status" value="1"/>
</dbReference>
<dbReference type="PRINTS" id="PR00344">
    <property type="entry name" value="BCTRLSENSOR"/>
</dbReference>
<accession>A0A556MX15</accession>
<dbReference type="SUPFAM" id="SSF55874">
    <property type="entry name" value="ATPase domain of HSP90 chaperone/DNA topoisomerase II/histidine kinase"/>
    <property type="match status" value="1"/>
</dbReference>
<dbReference type="InterPro" id="IPR005467">
    <property type="entry name" value="His_kinase_dom"/>
</dbReference>
<keyword evidence="9" id="KW-1185">Reference proteome</keyword>
<comment type="catalytic activity">
    <reaction evidence="1">
        <text>ATP + protein L-histidine = ADP + protein N-phospho-L-histidine.</text>
        <dbReference type="EC" id="2.7.13.3"/>
    </reaction>
</comment>
<evidence type="ECO:0000256" key="1">
    <source>
        <dbReference type="ARBA" id="ARBA00000085"/>
    </source>
</evidence>
<protein>
    <recommendedName>
        <fullName evidence="2">histidine kinase</fullName>
        <ecNumber evidence="2">2.7.13.3</ecNumber>
    </recommendedName>
</protein>
<evidence type="ECO:0000256" key="5">
    <source>
        <dbReference type="ARBA" id="ARBA00022777"/>
    </source>
</evidence>
<dbReference type="Pfam" id="PF02518">
    <property type="entry name" value="HATPase_c"/>
    <property type="match status" value="1"/>
</dbReference>
<name>A0A556MX15_9SPHI</name>
<dbReference type="PROSITE" id="PS50112">
    <property type="entry name" value="PAS"/>
    <property type="match status" value="1"/>
</dbReference>
<gene>
    <name evidence="8" type="ORF">FO440_09860</name>
</gene>
<dbReference type="PANTHER" id="PTHR43304:SF1">
    <property type="entry name" value="PAC DOMAIN-CONTAINING PROTEIN"/>
    <property type="match status" value="1"/>
</dbReference>
<dbReference type="AlphaFoldDB" id="A0A556MX15"/>
<dbReference type="InterPro" id="IPR035965">
    <property type="entry name" value="PAS-like_dom_sf"/>
</dbReference>
<keyword evidence="4" id="KW-0808">Transferase</keyword>
<dbReference type="SMART" id="SM00091">
    <property type="entry name" value="PAS"/>
    <property type="match status" value="1"/>
</dbReference>
<organism evidence="8 9">
    <name type="scientific">Mucilaginibacter corticis</name>
    <dbReference type="NCBI Taxonomy" id="2597670"/>
    <lineage>
        <taxon>Bacteria</taxon>
        <taxon>Pseudomonadati</taxon>
        <taxon>Bacteroidota</taxon>
        <taxon>Sphingobacteriia</taxon>
        <taxon>Sphingobacteriales</taxon>
        <taxon>Sphingobacteriaceae</taxon>
        <taxon>Mucilaginibacter</taxon>
    </lineage>
</organism>
<keyword evidence="3" id="KW-0597">Phosphoprotein</keyword>
<dbReference type="GO" id="GO:0006355">
    <property type="term" value="P:regulation of DNA-templated transcription"/>
    <property type="evidence" value="ECO:0007669"/>
    <property type="project" value="InterPro"/>
</dbReference>
<dbReference type="InterPro" id="IPR052162">
    <property type="entry name" value="Sensor_kinase/Photoreceptor"/>
</dbReference>
<dbReference type="InterPro" id="IPR000014">
    <property type="entry name" value="PAS"/>
</dbReference>
<dbReference type="NCBIfam" id="TIGR00229">
    <property type="entry name" value="sensory_box"/>
    <property type="match status" value="1"/>
</dbReference>
<dbReference type="OrthoDB" id="9766459at2"/>
<evidence type="ECO:0000256" key="3">
    <source>
        <dbReference type="ARBA" id="ARBA00022553"/>
    </source>
</evidence>
<evidence type="ECO:0000259" key="7">
    <source>
        <dbReference type="PROSITE" id="PS50112"/>
    </source>
</evidence>
<evidence type="ECO:0000259" key="6">
    <source>
        <dbReference type="PROSITE" id="PS50109"/>
    </source>
</evidence>
<feature type="domain" description="Histidine kinase" evidence="6">
    <location>
        <begin position="156"/>
        <end position="368"/>
    </location>
</feature>
<dbReference type="RefSeq" id="WP_144248022.1">
    <property type="nucleotide sequence ID" value="NZ_VLPK01000001.1"/>
</dbReference>
<dbReference type="CDD" id="cd00130">
    <property type="entry name" value="PAS"/>
    <property type="match status" value="1"/>
</dbReference>
<dbReference type="EC" id="2.7.13.3" evidence="2"/>
<dbReference type="PROSITE" id="PS50109">
    <property type="entry name" value="HIS_KIN"/>
    <property type="match status" value="1"/>
</dbReference>
<dbReference type="Proteomes" id="UP000318733">
    <property type="component" value="Unassembled WGS sequence"/>
</dbReference>
<dbReference type="PANTHER" id="PTHR43304">
    <property type="entry name" value="PHYTOCHROME-LIKE PROTEIN CPH1"/>
    <property type="match status" value="1"/>
</dbReference>
<evidence type="ECO:0000313" key="8">
    <source>
        <dbReference type="EMBL" id="TSJ44461.1"/>
    </source>
</evidence>
<dbReference type="GO" id="GO:0004673">
    <property type="term" value="F:protein histidine kinase activity"/>
    <property type="evidence" value="ECO:0007669"/>
    <property type="project" value="UniProtKB-EC"/>
</dbReference>
<dbReference type="InterPro" id="IPR013767">
    <property type="entry name" value="PAS_fold"/>
</dbReference>
<dbReference type="Pfam" id="PF00989">
    <property type="entry name" value="PAS"/>
    <property type="match status" value="1"/>
</dbReference>
<keyword evidence="5 8" id="KW-0418">Kinase</keyword>
<evidence type="ECO:0000256" key="4">
    <source>
        <dbReference type="ARBA" id="ARBA00022679"/>
    </source>
</evidence>